<feature type="transmembrane region" description="Helical" evidence="1">
    <location>
        <begin position="12"/>
        <end position="32"/>
    </location>
</feature>
<organism evidence="2 3">
    <name type="scientific">Rothia mucilaginosa</name>
    <dbReference type="NCBI Taxonomy" id="43675"/>
    <lineage>
        <taxon>Bacteria</taxon>
        <taxon>Bacillati</taxon>
        <taxon>Actinomycetota</taxon>
        <taxon>Actinomycetes</taxon>
        <taxon>Micrococcales</taxon>
        <taxon>Micrococcaceae</taxon>
        <taxon>Rothia</taxon>
    </lineage>
</organism>
<evidence type="ECO:0000313" key="2">
    <source>
        <dbReference type="EMBL" id="MBF1658155.1"/>
    </source>
</evidence>
<dbReference type="Proteomes" id="UP000770330">
    <property type="component" value="Unassembled WGS sequence"/>
</dbReference>
<reference evidence="2" key="1">
    <citation type="submission" date="2020-04" db="EMBL/GenBank/DDBJ databases">
        <title>Deep metagenomics examines the oral microbiome during advanced dental caries in children, revealing novel taxa and co-occurrences with host molecules.</title>
        <authorList>
            <person name="Baker J.L."/>
            <person name="Morton J.T."/>
            <person name="Dinis M."/>
            <person name="Alvarez R."/>
            <person name="Tran N.C."/>
            <person name="Knight R."/>
            <person name="Edlund A."/>
        </authorList>
    </citation>
    <scope>NUCLEOTIDE SEQUENCE</scope>
    <source>
        <strain evidence="2">JCVI_39_bin.18</strain>
    </source>
</reference>
<gene>
    <name evidence="2" type="ORF">HXO61_09545</name>
</gene>
<feature type="transmembrane region" description="Helical" evidence="1">
    <location>
        <begin position="97"/>
        <end position="115"/>
    </location>
</feature>
<name>A0A930PMZ4_9MICC</name>
<keyword evidence="1" id="KW-0812">Transmembrane</keyword>
<keyword evidence="1" id="KW-1133">Transmembrane helix</keyword>
<sequence>MDSEDAQRDDRFARYVLTGLIVTVCTWALTLMGVADSVIPYVLPPAILILCGRYILVGSISDVEPQAHALASVVGGIALGLVAASGSGYFFTPVPAAGVKGGWMFATAFVVWVLYRMHIKYETGLLEKVNLKLLLATAAANGFYGEYGAAIFCLGVVCLMSGIGLSARPPKRVDPNIYLIAGSMVVTLAGLAAPLFF</sequence>
<dbReference type="RefSeq" id="WP_303945867.1">
    <property type="nucleotide sequence ID" value="NZ_JABZXO010000037.1"/>
</dbReference>
<protein>
    <submittedName>
        <fullName evidence="2">Uncharacterized protein</fullName>
    </submittedName>
</protein>
<comment type="caution">
    <text evidence="2">The sequence shown here is derived from an EMBL/GenBank/DDBJ whole genome shotgun (WGS) entry which is preliminary data.</text>
</comment>
<dbReference type="AlphaFoldDB" id="A0A930PMZ4"/>
<dbReference type="EMBL" id="JABZXO010000037">
    <property type="protein sequence ID" value="MBF1658155.1"/>
    <property type="molecule type" value="Genomic_DNA"/>
</dbReference>
<evidence type="ECO:0000256" key="1">
    <source>
        <dbReference type="SAM" id="Phobius"/>
    </source>
</evidence>
<evidence type="ECO:0000313" key="3">
    <source>
        <dbReference type="Proteomes" id="UP000770330"/>
    </source>
</evidence>
<feature type="transmembrane region" description="Helical" evidence="1">
    <location>
        <begin position="147"/>
        <end position="165"/>
    </location>
</feature>
<accession>A0A930PMZ4</accession>
<feature type="transmembrane region" description="Helical" evidence="1">
    <location>
        <begin position="69"/>
        <end position="91"/>
    </location>
</feature>
<feature type="transmembrane region" description="Helical" evidence="1">
    <location>
        <begin position="177"/>
        <end position="196"/>
    </location>
</feature>
<proteinExistence type="predicted"/>
<keyword evidence="1" id="KW-0472">Membrane</keyword>
<feature type="transmembrane region" description="Helical" evidence="1">
    <location>
        <begin position="38"/>
        <end position="57"/>
    </location>
</feature>